<dbReference type="InterPro" id="IPR009003">
    <property type="entry name" value="Peptidase_S1_PA"/>
</dbReference>
<reference evidence="18 19" key="1">
    <citation type="submission" date="2018-09" db="EMBL/GenBank/DDBJ databases">
        <title>Profundibacter amoris BAR1 gen. nov., sp. nov., a new member of the Roseobacter clade isolated at Lokis Castle Vent Field on the Arctic Mid-Oceanic Ridge.</title>
        <authorList>
            <person name="Le Moine Bauer S."/>
            <person name="Sjoeberg A.G."/>
            <person name="L'Haridon S."/>
            <person name="Stokke R."/>
            <person name="Roalkvam I."/>
            <person name="Steen I.H."/>
            <person name="Dahle H."/>
        </authorList>
    </citation>
    <scope>NUCLEOTIDE SEQUENCE [LARGE SCALE GENOMIC DNA]</scope>
    <source>
        <strain evidence="18 19">BAR1</strain>
    </source>
</reference>
<evidence type="ECO:0000256" key="7">
    <source>
        <dbReference type="ARBA" id="ARBA00022729"/>
    </source>
</evidence>
<dbReference type="PRINTS" id="PR00834">
    <property type="entry name" value="PROTEASES2C"/>
</dbReference>
<dbReference type="Pfam" id="PF13365">
    <property type="entry name" value="Trypsin_2"/>
    <property type="match status" value="1"/>
</dbReference>
<dbReference type="InterPro" id="IPR001478">
    <property type="entry name" value="PDZ"/>
</dbReference>
<evidence type="ECO:0000256" key="6">
    <source>
        <dbReference type="ARBA" id="ARBA00022670"/>
    </source>
</evidence>
<evidence type="ECO:0000313" key="18">
    <source>
        <dbReference type="EMBL" id="AXX97724.1"/>
    </source>
</evidence>
<dbReference type="SUPFAM" id="SSF50494">
    <property type="entry name" value="Trypsin-like serine proteases"/>
    <property type="match status" value="1"/>
</dbReference>
<dbReference type="CDD" id="cd10839">
    <property type="entry name" value="cpPDZ1_DegP-like"/>
    <property type="match status" value="1"/>
</dbReference>
<organism evidence="18 19">
    <name type="scientific">Profundibacter amoris</name>
    <dbReference type="NCBI Taxonomy" id="2171755"/>
    <lineage>
        <taxon>Bacteria</taxon>
        <taxon>Pseudomonadati</taxon>
        <taxon>Pseudomonadota</taxon>
        <taxon>Alphaproteobacteria</taxon>
        <taxon>Rhodobacterales</taxon>
        <taxon>Paracoccaceae</taxon>
        <taxon>Profundibacter</taxon>
    </lineage>
</organism>
<keyword evidence="9" id="KW-0574">Periplasm</keyword>
<dbReference type="InterPro" id="IPR036034">
    <property type="entry name" value="PDZ_sf"/>
</dbReference>
<feature type="binding site" evidence="15">
    <location>
        <position position="155"/>
    </location>
    <ligand>
        <name>substrate</name>
    </ligand>
</feature>
<feature type="transmembrane region" description="Helical" evidence="16">
    <location>
        <begin position="29"/>
        <end position="49"/>
    </location>
</feature>
<keyword evidence="19" id="KW-1185">Reference proteome</keyword>
<dbReference type="PANTHER" id="PTHR43343">
    <property type="entry name" value="PEPTIDASE S12"/>
    <property type="match status" value="1"/>
</dbReference>
<feature type="binding site" evidence="15">
    <location>
        <begin position="257"/>
        <end position="259"/>
    </location>
    <ligand>
        <name>substrate</name>
    </ligand>
</feature>
<dbReference type="FunFam" id="2.40.10.120:FF:000007">
    <property type="entry name" value="Periplasmic serine endoprotease DegP-like"/>
    <property type="match status" value="1"/>
</dbReference>
<dbReference type="GO" id="GO:0042597">
    <property type="term" value="C:periplasmic space"/>
    <property type="evidence" value="ECO:0007669"/>
    <property type="project" value="UniProtKB-SubCell"/>
</dbReference>
<dbReference type="InterPro" id="IPR011782">
    <property type="entry name" value="Pept_S1C_Do"/>
</dbReference>
<keyword evidence="10" id="KW-0378">Hydrolase</keyword>
<keyword evidence="16" id="KW-1133">Transmembrane helix</keyword>
<evidence type="ECO:0000256" key="16">
    <source>
        <dbReference type="SAM" id="Phobius"/>
    </source>
</evidence>
<keyword evidence="16" id="KW-0472">Membrane</keyword>
<keyword evidence="6" id="KW-0645">Protease</keyword>
<dbReference type="AlphaFoldDB" id="A0A347UFU6"/>
<dbReference type="Pfam" id="PF13180">
    <property type="entry name" value="PDZ_2"/>
    <property type="match status" value="2"/>
</dbReference>
<dbReference type="Gene3D" id="2.30.42.10">
    <property type="match status" value="2"/>
</dbReference>
<feature type="domain" description="PDZ" evidence="17">
    <location>
        <begin position="425"/>
        <end position="477"/>
    </location>
</feature>
<dbReference type="NCBIfam" id="TIGR02037">
    <property type="entry name" value="degP_htrA_DO"/>
    <property type="match status" value="1"/>
</dbReference>
<evidence type="ECO:0000256" key="14">
    <source>
        <dbReference type="PIRSR" id="PIRSR611782-1"/>
    </source>
</evidence>
<dbReference type="OrthoDB" id="9758917at2"/>
<dbReference type="Gene3D" id="2.40.10.120">
    <property type="match status" value="1"/>
</dbReference>
<dbReference type="GO" id="GO:0006508">
    <property type="term" value="P:proteolysis"/>
    <property type="evidence" value="ECO:0007669"/>
    <property type="project" value="UniProtKB-KW"/>
</dbReference>
<dbReference type="KEGG" id="pamo:BAR1_07145"/>
<dbReference type="Proteomes" id="UP000261704">
    <property type="component" value="Chromosome"/>
</dbReference>
<sequence>MLSIPHNHIHEQETLLEGRTMRNSRRYNTVRRVLLGSTAAAIGAVGLMMPMQTTAQTATVAPIAWTQPANLADLIEVVSPAVVKITATHSGKTAENIPQNMLPDNLPEGPMGEMFKRFFDEQQGGPKQFRNAQPTQALGSGFVIDEDGIIVTNNHVVEGADKLSVTLKDGREFDATLLGTDPKTDLAVLKIDAGGKLPSVKWGNSDKLRVGDPVFAVGAPFGLSGSVTSGIVSARGRDIGAGPYDDFIQVDAPINKGNSGGPLFDAQGNVVGVNTAIYSPSGGSVGIGFSIPADLAKSIVSEIAANGQVERGWLGVSIQNVTNDIAESLGLDKAKGVIVDSVQDNSPAQQAGVKSGDVIIGFGDTEIGDVGDLTLAVADAEIGKNTEMKVYRGGKTVVLEPKIAKLKTDGTKVASSDMSPDINMGSLGLALQAEGDSVIVMAVEPDSGAASVGLKEGDIIVSINQKPVNSLADVNAVIDDATEAGRPSVLVQIERDGNRRFVAIPFSEKG</sequence>
<evidence type="ECO:0000256" key="15">
    <source>
        <dbReference type="PIRSR" id="PIRSR611782-2"/>
    </source>
</evidence>
<evidence type="ECO:0000256" key="2">
    <source>
        <dbReference type="ARBA" id="ARBA00004418"/>
    </source>
</evidence>
<feature type="active site" description="Charge relay system" evidence="14">
    <location>
        <position position="259"/>
    </location>
</feature>
<feature type="active site" description="Charge relay system" evidence="14">
    <location>
        <position position="155"/>
    </location>
</feature>
<feature type="domain" description="PDZ" evidence="17">
    <location>
        <begin position="298"/>
        <end position="374"/>
    </location>
</feature>
<dbReference type="EC" id="3.4.21.107" evidence="4"/>
<dbReference type="EMBL" id="CP032125">
    <property type="protein sequence ID" value="AXX97724.1"/>
    <property type="molecule type" value="Genomic_DNA"/>
</dbReference>
<dbReference type="InterPro" id="IPR001940">
    <property type="entry name" value="Peptidase_S1C"/>
</dbReference>
<evidence type="ECO:0000256" key="12">
    <source>
        <dbReference type="ARBA" id="ARBA00023016"/>
    </source>
</evidence>
<evidence type="ECO:0000256" key="11">
    <source>
        <dbReference type="ARBA" id="ARBA00022825"/>
    </source>
</evidence>
<comment type="subcellular location">
    <subcellularLocation>
        <location evidence="2">Periplasm</location>
    </subcellularLocation>
</comment>
<comment type="similarity">
    <text evidence="3">Belongs to the peptidase S1C family.</text>
</comment>
<proteinExistence type="inferred from homology"/>
<keyword evidence="8" id="KW-0677">Repeat</keyword>
<dbReference type="PROSITE" id="PS50106">
    <property type="entry name" value="PDZ"/>
    <property type="match status" value="2"/>
</dbReference>
<keyword evidence="16" id="KW-0812">Transmembrane</keyword>
<protein>
    <recommendedName>
        <fullName evidence="5">Probable periplasmic serine endoprotease DegP-like</fullName>
        <ecNumber evidence="4">3.4.21.107</ecNumber>
    </recommendedName>
    <alternativeName>
        <fullName evidence="13">Protease Do</fullName>
    </alternativeName>
</protein>
<feature type="binding site" evidence="15">
    <location>
        <position position="185"/>
    </location>
    <ligand>
        <name>substrate</name>
    </ligand>
</feature>
<feature type="active site" description="Charge relay system" evidence="14">
    <location>
        <position position="185"/>
    </location>
</feature>
<evidence type="ECO:0000256" key="3">
    <source>
        <dbReference type="ARBA" id="ARBA00010541"/>
    </source>
</evidence>
<evidence type="ECO:0000256" key="4">
    <source>
        <dbReference type="ARBA" id="ARBA00013035"/>
    </source>
</evidence>
<dbReference type="InterPro" id="IPR051201">
    <property type="entry name" value="Chloro_Bact_Ser_Proteases"/>
</dbReference>
<evidence type="ECO:0000313" key="19">
    <source>
        <dbReference type="Proteomes" id="UP000261704"/>
    </source>
</evidence>
<evidence type="ECO:0000256" key="5">
    <source>
        <dbReference type="ARBA" id="ARBA00013958"/>
    </source>
</evidence>
<accession>A0A347UFU6</accession>
<evidence type="ECO:0000256" key="13">
    <source>
        <dbReference type="ARBA" id="ARBA00032850"/>
    </source>
</evidence>
<keyword evidence="12" id="KW-0346">Stress response</keyword>
<name>A0A347UFU6_9RHOB</name>
<dbReference type="SMART" id="SM00228">
    <property type="entry name" value="PDZ"/>
    <property type="match status" value="2"/>
</dbReference>
<dbReference type="GO" id="GO:0004252">
    <property type="term" value="F:serine-type endopeptidase activity"/>
    <property type="evidence" value="ECO:0007669"/>
    <property type="project" value="InterPro"/>
</dbReference>
<evidence type="ECO:0000256" key="8">
    <source>
        <dbReference type="ARBA" id="ARBA00022737"/>
    </source>
</evidence>
<dbReference type="PANTHER" id="PTHR43343:SF3">
    <property type="entry name" value="PROTEASE DO-LIKE 8, CHLOROPLASTIC"/>
    <property type="match status" value="1"/>
</dbReference>
<evidence type="ECO:0000256" key="9">
    <source>
        <dbReference type="ARBA" id="ARBA00022764"/>
    </source>
</evidence>
<gene>
    <name evidence="18" type="ORF">BAR1_07145</name>
</gene>
<comment type="catalytic activity">
    <reaction evidence="1">
        <text>Acts on substrates that are at least partially unfolded. The cleavage site P1 residue is normally between a pair of hydrophobic residues, such as Val-|-Val.</text>
        <dbReference type="EC" id="3.4.21.107"/>
    </reaction>
</comment>
<evidence type="ECO:0000259" key="17">
    <source>
        <dbReference type="PROSITE" id="PS50106"/>
    </source>
</evidence>
<evidence type="ECO:0000256" key="10">
    <source>
        <dbReference type="ARBA" id="ARBA00022801"/>
    </source>
</evidence>
<keyword evidence="7" id="KW-0732">Signal</keyword>
<keyword evidence="11" id="KW-0720">Serine protease</keyword>
<evidence type="ECO:0000256" key="1">
    <source>
        <dbReference type="ARBA" id="ARBA00001772"/>
    </source>
</evidence>
<dbReference type="SUPFAM" id="SSF50156">
    <property type="entry name" value="PDZ domain-like"/>
    <property type="match status" value="2"/>
</dbReference>